<dbReference type="PANTHER" id="PTHR13318">
    <property type="entry name" value="PARTNER OF PAIRED, ISOFORM B-RELATED"/>
    <property type="match status" value="1"/>
</dbReference>
<organism evidence="1 2">
    <name type="scientific">Bodo saltans</name>
    <name type="common">Flagellated protozoan</name>
    <dbReference type="NCBI Taxonomy" id="75058"/>
    <lineage>
        <taxon>Eukaryota</taxon>
        <taxon>Discoba</taxon>
        <taxon>Euglenozoa</taxon>
        <taxon>Kinetoplastea</taxon>
        <taxon>Metakinetoplastina</taxon>
        <taxon>Eubodonida</taxon>
        <taxon>Bodonidae</taxon>
        <taxon>Bodo</taxon>
    </lineage>
</organism>
<evidence type="ECO:0000313" key="2">
    <source>
        <dbReference type="Proteomes" id="UP000051952"/>
    </source>
</evidence>
<dbReference type="InterPro" id="IPR006553">
    <property type="entry name" value="Leu-rich_rpt_Cys-con_subtyp"/>
</dbReference>
<dbReference type="InterPro" id="IPR027417">
    <property type="entry name" value="P-loop_NTPase"/>
</dbReference>
<proteinExistence type="predicted"/>
<dbReference type="Gene3D" id="3.80.10.10">
    <property type="entry name" value="Ribonuclease Inhibitor"/>
    <property type="match status" value="1"/>
</dbReference>
<gene>
    <name evidence="1" type="ORF">BSAL_51605</name>
</gene>
<dbReference type="SMART" id="SM00367">
    <property type="entry name" value="LRR_CC"/>
    <property type="match status" value="4"/>
</dbReference>
<reference evidence="2" key="1">
    <citation type="submission" date="2015-09" db="EMBL/GenBank/DDBJ databases">
        <authorList>
            <consortium name="Pathogen Informatics"/>
        </authorList>
    </citation>
    <scope>NUCLEOTIDE SEQUENCE [LARGE SCALE GENOMIC DNA]</scope>
    <source>
        <strain evidence="2">Lake Konstanz</strain>
    </source>
</reference>
<dbReference type="PANTHER" id="PTHR13318:SF190">
    <property type="entry name" value="PARTNER OF PAIRED, ISOFORM B"/>
    <property type="match status" value="1"/>
</dbReference>
<dbReference type="EMBL" id="CYKH01000066">
    <property type="protein sequence ID" value="CUE68234.1"/>
    <property type="molecule type" value="Genomic_DNA"/>
</dbReference>
<evidence type="ECO:0000313" key="1">
    <source>
        <dbReference type="EMBL" id="CUE68234.1"/>
    </source>
</evidence>
<dbReference type="Gene3D" id="3.40.50.300">
    <property type="entry name" value="P-loop containing nucleotide triphosphate hydrolases"/>
    <property type="match status" value="1"/>
</dbReference>
<keyword evidence="2" id="KW-1185">Reference proteome</keyword>
<sequence length="2111" mass="234758">MSSPTSAESTHHYKIGVKSVVLQKKQYKYHVQLFAGLKASNVGIEPMSRGSRTALIPLSLRGTTATAEVNEMESEKSWTQSDDDIQHYFVEHEDHLFTMHLHVIKEGSTKPKYFVETINLDTHTSNEVKFGRTANFCFCVKGPFPASELPTSNVKQTSAIEQQTFQSLAAAAAEMQVRASSVVKGSTSHRFLSEWGSTLEGVGELLAPLVTELPFGGALVATVQKLFSSVMGRGAVLELGAEICGQVALLLHVLSRPLVLQMIKKEKSSHSHLVRLERIMNSTVLLLQEFAATPTAFQVLRAKKTWDDLQSKSVEIGTTFTAIHQITSIYAQSEFGNDLKSILQVVESTKLLTAHDLCAQLLPHLADYLNATEARVTTALEKAHNDNSTAINALQIEMASALSTTSQEFLQEHASTSRTEATRVITEVKGYMTNIVIASAKSTLTAVAATMRSLLDEALESALPSTLTLLMDDSFKKSLEAVVRDTWISVCKREIVEATCYINEFTKQAAVDLEITFKSDIGSLSEQLSAVTELQNKVINEKFASLSSEISIDRTSISGAINELYAQRFVIDAMCSEFDALCGDDGKISNITDLLEVMPERIRTTLKPQCQLLKEMLEILNKMHSTKEDVARKFRRGTMEIMQAINAGDLEIYELKREVQQLRAELAKMSPKRLRFPNETFTIVTESCSEQERQEKLRKAGVQLRGKLQKVYDVRYATEQSVVSQLSLNRIGLYTSLRIVHAGGATVKHLSSAHETLEGVSMDSSAVWTVMAEQLSNSMLLLGRAGIGKTTWCIHMGLLQNVTSGVVIVLRLSDLANYFSGMEVSQDQGRIISPRELLYVSFGRDQQHDTLIDDIVALSRAGGSITWLVDGFDEVVSSQNSCMTVVKNVIYKFTGCVSRCTDRTTEATLFGPKDLVVLTSREQCSDVFGRIKFVATVNPWTKDDAIEYIGKYFSQKEVQDELQPPHGTSDDTYVTECKRCATNVVTSRKLGSFTTLPLYMEMLCWRVSLSPSTPASATELFKEVVAKKLQLAVRAGRISSSSPPGLMALCETLSVDKVTDDIFLTLDTTKTLQEELLGSGLVSYPDDRLVTVKVRFIHKSFLEYFQALYFSKNLDKLSQKVMESEVPTAPVKDSTSIPGPATQTHVPTLERADDRKYNESYLYTSPDDIIEVRVITGERDPRLDIKLQWIRHIGSPIEIVWLGDKGELKAYKKARASRFALRYAPKNGVTCTWNSDTEPEITLGKANVMSGKSYYLVLRPQTGQAIVPVRCIFPSSYKLLQRIPRCDIPGRRQQRNFFQLLTDLVSSSSEEKRESDQEQLLTFLFDRLEYHHVRGASFMRAAERPISSPVIPKVMNYCAEGQFHDDDFEERIDASLKASIVAEMGLSVVTECVLTLMETAHADFGERLRGIDEGSSPTGRACEALSLRSKAICEYALLPCAKEGSWKMWQGLMKYIPASQRKWLRGNLLSEALIVAMQHERTEIVQGLQESGIQLDLELACRLGATNVVLDEIRRVTNNGSTQTDATIFSALMAALSSLQLKTADALWKELENVKQATPQVWRLVFAPWAGVQLPRPLPAASVDWVRIDNMGKIRIDNIPQRLVFLRLLETEALQFFNGSTISRAVEARLVTLSGLLSYEKQPFLEHLEVANAFTSFQQENQEEVFHAAINFSKYPPEMIDLLFKRCNFEHLQKFDVVGFSSLSGDSSVRDVTIRGIAGAVTVSLSNCDLHEFNKLTFSENLRELVLNDTCLHVDSTKSIKNALRLTKLSVAKSAEKQAEKQVDTQHTSTRHTLAEQTHELLKHLIDSCPAPARSMLTHLSLVDVVRIPAGLFEAPICSKLQVLHLTNSAECVDNDVLRQLPPFIKDLRLCGCLRITNEGLASLANLVKLTHLSLARCTQVTDGLQHLEPLKSLESLNLAGCTEITDEALRSVGKLLWLSSLNLSRCIRITDASLLAPLKSLKYLDLSHCRHLVNKNSKLSNLPSAVSLAEVSIAHLSVGCAAQLPSFNELLTLDLSACWVSDDDLKLLSQKLTKLQTLRVARCSRITAKGVEHFVPHEHLKVLDLSATSIGDEIKPIEKRMPRLCIIDEDVPEEAKSDEERCENNNCTAE</sequence>
<dbReference type="InterPro" id="IPR032675">
    <property type="entry name" value="LRR_dom_sf"/>
</dbReference>
<dbReference type="VEuPathDB" id="TriTrypDB:BSAL_51605"/>
<dbReference type="OrthoDB" id="427518at2759"/>
<dbReference type="Proteomes" id="UP000051952">
    <property type="component" value="Unassembled WGS sequence"/>
</dbReference>
<protein>
    <submittedName>
        <fullName evidence="1">Leucine-rich repeat protein, putative</fullName>
    </submittedName>
</protein>
<dbReference type="GO" id="GO:0019005">
    <property type="term" value="C:SCF ubiquitin ligase complex"/>
    <property type="evidence" value="ECO:0007669"/>
    <property type="project" value="TreeGrafter"/>
</dbReference>
<name>A0A0S4IHR7_BODSA</name>
<dbReference type="SUPFAM" id="SSF52047">
    <property type="entry name" value="RNI-like"/>
    <property type="match status" value="2"/>
</dbReference>
<dbReference type="GO" id="GO:0031146">
    <property type="term" value="P:SCF-dependent proteasomal ubiquitin-dependent protein catabolic process"/>
    <property type="evidence" value="ECO:0007669"/>
    <property type="project" value="TreeGrafter"/>
</dbReference>
<accession>A0A0S4IHR7</accession>